<dbReference type="EMBL" id="PFGC01000046">
    <property type="protein sequence ID" value="PIW36602.1"/>
    <property type="molecule type" value="Genomic_DNA"/>
</dbReference>
<accession>A0A2M7H2Z2</accession>
<feature type="compositionally biased region" description="Basic and acidic residues" evidence="1">
    <location>
        <begin position="396"/>
        <end position="411"/>
    </location>
</feature>
<proteinExistence type="predicted"/>
<feature type="compositionally biased region" description="Pro residues" evidence="1">
    <location>
        <begin position="547"/>
        <end position="560"/>
    </location>
</feature>
<sequence length="759" mass="83473">MRKVNLLVERSKKAAAAKAGADKMRVEQGPRFSEVEPRNGQVLRIWDLLALEKKLGIPEHGRFSEPSAPPTSATLRELPLESGNFVLQVGSTLVQMDYFLYSALQRERLITVEETPFQFPPGAEERLEELSNENDDWMELAIRPGEVVVYRAPRRGAPVLPDGTELMIVDVSSSTDLDGESVEGLLVSLESDSDYRTGELGAASLFPMSRFLDALEGTSENGERIERREPPEADLAWYREQVEAKRMVSGSGLMEALQIKSWSGPGRYLARFALPELVSRSGVSGASREGWVQVTSFDDLQQSFIVQVEGHKGQSVAEFSLPYGMLLDNADDVVIEPTPQITSSDVITPPDVTRGFLRGPGDESDYGLYDEVAPVSRFSEAEAEWEPTPSEPLPPPRRDPFARPDDLEPPRIYEPPRAAAPSVTAPGYPSDLDYFSWDEPAFLGSGESTEDDDSTDPGISLPRAGVETVPVSRPTHEEDDHSAPFETFGRLGFAPSPPELPVAGNDGFGSQTRETTWPPVDLGYDEDAERVDPGFTTDDLDETPPFSFTPPPPAPQVPKPEPARVDISHLPPPPPADDFFSDRRSSVIGPNDIDINWRPPTTPRVEKAAPAPKPPMNRADMVLLLRSRGAEEADLRRKGKLTRELRLGGKTLYPGDKLTITLEEGRVMLRTMDKSFTPLAEGAVGFEEFKDLLLKGVVEISGSIPEGERPLAEVSKGEPVESLCPHCGSRWDARVEFCFADSTPLQDVYADGSIETRQE</sequence>
<evidence type="ECO:0000256" key="1">
    <source>
        <dbReference type="SAM" id="MobiDB-lite"/>
    </source>
</evidence>
<gene>
    <name evidence="2" type="ORF">COW24_04560</name>
</gene>
<protein>
    <submittedName>
        <fullName evidence="2">Uncharacterized protein</fullName>
    </submittedName>
</protein>
<comment type="caution">
    <text evidence="2">The sequence shown here is derived from an EMBL/GenBank/DDBJ whole genome shotgun (WGS) entry which is preliminary data.</text>
</comment>
<name>A0A2M7H2Z2_9BACT</name>
<dbReference type="AlphaFoldDB" id="A0A2M7H2Z2"/>
<feature type="compositionally biased region" description="Basic and acidic residues" evidence="1">
    <location>
        <begin position="474"/>
        <end position="483"/>
    </location>
</feature>
<evidence type="ECO:0000313" key="2">
    <source>
        <dbReference type="EMBL" id="PIW36602.1"/>
    </source>
</evidence>
<reference evidence="2 3" key="1">
    <citation type="submission" date="2017-09" db="EMBL/GenBank/DDBJ databases">
        <title>Depth-based differentiation of microbial function through sediment-hosted aquifers and enrichment of novel symbionts in the deep terrestrial subsurface.</title>
        <authorList>
            <person name="Probst A.J."/>
            <person name="Ladd B."/>
            <person name="Jarett J.K."/>
            <person name="Geller-Mcgrath D.E."/>
            <person name="Sieber C.M."/>
            <person name="Emerson J.B."/>
            <person name="Anantharaman K."/>
            <person name="Thomas B.C."/>
            <person name="Malmstrom R."/>
            <person name="Stieglmeier M."/>
            <person name="Klingl A."/>
            <person name="Woyke T."/>
            <person name="Ryan C.M."/>
            <person name="Banfield J.F."/>
        </authorList>
    </citation>
    <scope>NUCLEOTIDE SEQUENCE [LARGE SCALE GENOMIC DNA]</scope>
    <source>
        <strain evidence="2">CG15_BIG_FIL_POST_REV_8_21_14_020_45_12</strain>
    </source>
</reference>
<feature type="region of interest" description="Disordered" evidence="1">
    <location>
        <begin position="341"/>
        <end position="426"/>
    </location>
</feature>
<feature type="region of interest" description="Disordered" evidence="1">
    <location>
        <begin position="590"/>
        <end position="616"/>
    </location>
</feature>
<evidence type="ECO:0000313" key="3">
    <source>
        <dbReference type="Proteomes" id="UP000230292"/>
    </source>
</evidence>
<organism evidence="2 3">
    <name type="scientific">Candidatus Kerfeldbacteria bacterium CG15_BIG_FIL_POST_REV_8_21_14_020_45_12</name>
    <dbReference type="NCBI Taxonomy" id="2014247"/>
    <lineage>
        <taxon>Bacteria</taxon>
        <taxon>Candidatus Kerfeldiibacteriota</taxon>
    </lineage>
</organism>
<feature type="region of interest" description="Disordered" evidence="1">
    <location>
        <begin position="439"/>
        <end position="562"/>
    </location>
</feature>
<dbReference type="Proteomes" id="UP000230292">
    <property type="component" value="Unassembled WGS sequence"/>
</dbReference>